<sequence length="319" mass="35567">MTALLALAEGHRRQILELAEAQEKAWVEALKSEGTTNAVVREEFPGPNLGAPAPSLGHIRCTREPIVAEYEDPLPQDVHDNLNSIVPEWRDSDDERSSNCEVVHNRISKQSRLSNHSRQEFGHLLDDDHHLDFTCLQVKSIKSGIELIAGVLVLLNSITLMVELEVEGRVVGSTIGLGGEGDENLASALPVFRIADAIFVGFFALELLVRIYLERRSFLHDYLNWWDALLVSAGLVDVILSIVQADSWIDNAVVRVARGLKALRAFRMMRSFRLFRGLRVLVKACQCPLVLIGRIYSQGQMGGGKSLTRQLPHPHIRFA</sequence>
<accession>A0A812PAE5</accession>
<reference evidence="6" key="1">
    <citation type="submission" date="2021-02" db="EMBL/GenBank/DDBJ databases">
        <authorList>
            <person name="Dougan E. K."/>
            <person name="Rhodes N."/>
            <person name="Thang M."/>
            <person name="Chan C."/>
        </authorList>
    </citation>
    <scope>NUCLEOTIDE SEQUENCE</scope>
</reference>
<dbReference type="Gene3D" id="1.20.120.350">
    <property type="entry name" value="Voltage-gated potassium channels. Chain C"/>
    <property type="match status" value="1"/>
</dbReference>
<evidence type="ECO:0000259" key="5">
    <source>
        <dbReference type="Pfam" id="PF00520"/>
    </source>
</evidence>
<keyword evidence="7" id="KW-1185">Reference proteome</keyword>
<dbReference type="GO" id="GO:0005216">
    <property type="term" value="F:monoatomic ion channel activity"/>
    <property type="evidence" value="ECO:0007669"/>
    <property type="project" value="InterPro"/>
</dbReference>
<evidence type="ECO:0000256" key="4">
    <source>
        <dbReference type="ARBA" id="ARBA00023136"/>
    </source>
</evidence>
<evidence type="ECO:0000313" key="7">
    <source>
        <dbReference type="Proteomes" id="UP000604046"/>
    </source>
</evidence>
<gene>
    <name evidence="6" type="primary">Scn11a</name>
    <name evidence="6" type="ORF">SNAT2548_LOCUS17143</name>
</gene>
<comment type="subcellular location">
    <subcellularLocation>
        <location evidence="1">Membrane</location>
        <topology evidence="1">Multi-pass membrane protein</topology>
    </subcellularLocation>
</comment>
<dbReference type="OrthoDB" id="431720at2759"/>
<evidence type="ECO:0000256" key="3">
    <source>
        <dbReference type="ARBA" id="ARBA00022989"/>
    </source>
</evidence>
<protein>
    <submittedName>
        <fullName evidence="6">Scn11a protein</fullName>
    </submittedName>
</protein>
<evidence type="ECO:0000256" key="2">
    <source>
        <dbReference type="ARBA" id="ARBA00022692"/>
    </source>
</evidence>
<dbReference type="Pfam" id="PF00520">
    <property type="entry name" value="Ion_trans"/>
    <property type="match status" value="1"/>
</dbReference>
<dbReference type="InterPro" id="IPR005821">
    <property type="entry name" value="Ion_trans_dom"/>
</dbReference>
<dbReference type="AlphaFoldDB" id="A0A812PAE5"/>
<comment type="caution">
    <text evidence="6">The sequence shown here is derived from an EMBL/GenBank/DDBJ whole genome shotgun (WGS) entry which is preliminary data.</text>
</comment>
<dbReference type="Proteomes" id="UP000604046">
    <property type="component" value="Unassembled WGS sequence"/>
</dbReference>
<dbReference type="InterPro" id="IPR027359">
    <property type="entry name" value="Volt_channel_dom_sf"/>
</dbReference>
<proteinExistence type="predicted"/>
<keyword evidence="4" id="KW-0472">Membrane</keyword>
<feature type="domain" description="Ion transport" evidence="5">
    <location>
        <begin position="146"/>
        <end position="283"/>
    </location>
</feature>
<keyword evidence="3" id="KW-1133">Transmembrane helix</keyword>
<name>A0A812PAE5_9DINO</name>
<dbReference type="GO" id="GO:0016020">
    <property type="term" value="C:membrane"/>
    <property type="evidence" value="ECO:0007669"/>
    <property type="project" value="UniProtKB-SubCell"/>
</dbReference>
<keyword evidence="2" id="KW-0812">Transmembrane</keyword>
<dbReference type="SUPFAM" id="SSF81324">
    <property type="entry name" value="Voltage-gated potassium channels"/>
    <property type="match status" value="1"/>
</dbReference>
<dbReference type="EMBL" id="CAJNDS010002102">
    <property type="protein sequence ID" value="CAE7327471.1"/>
    <property type="molecule type" value="Genomic_DNA"/>
</dbReference>
<evidence type="ECO:0000256" key="1">
    <source>
        <dbReference type="ARBA" id="ARBA00004141"/>
    </source>
</evidence>
<evidence type="ECO:0000313" key="6">
    <source>
        <dbReference type="EMBL" id="CAE7327471.1"/>
    </source>
</evidence>
<organism evidence="6 7">
    <name type="scientific">Symbiodinium natans</name>
    <dbReference type="NCBI Taxonomy" id="878477"/>
    <lineage>
        <taxon>Eukaryota</taxon>
        <taxon>Sar</taxon>
        <taxon>Alveolata</taxon>
        <taxon>Dinophyceae</taxon>
        <taxon>Suessiales</taxon>
        <taxon>Symbiodiniaceae</taxon>
        <taxon>Symbiodinium</taxon>
    </lineage>
</organism>